<dbReference type="EMBL" id="BAAAQQ010000008">
    <property type="protein sequence ID" value="GAA2122276.1"/>
    <property type="molecule type" value="Genomic_DNA"/>
</dbReference>
<sequence length="167" mass="19264">MGLVRRESSSRRRPDVSPWRVSVLVRGRVGPVPKPPLPDDVREFLRRPLPAVMATLRSDGMPVSVATWYLLEDDDRVLVNMDHSRIRVKHLRRDPRVTLTALAEDWYTHVSITGVVVEMAEDGGLEGIDRLSRHYRGRPYPRRDSPRVSAWIEIERWQGWGAHRSEG</sequence>
<evidence type="ECO:0000313" key="4">
    <source>
        <dbReference type="Proteomes" id="UP001500575"/>
    </source>
</evidence>
<dbReference type="InterPro" id="IPR011576">
    <property type="entry name" value="Pyridox_Oxase_N"/>
</dbReference>
<dbReference type="InterPro" id="IPR052019">
    <property type="entry name" value="F420H2_bilvrd_red/Heme_oxyg"/>
</dbReference>
<proteinExistence type="predicted"/>
<organism evidence="3 4">
    <name type="scientific">Nocardioides bigeumensis</name>
    <dbReference type="NCBI Taxonomy" id="433657"/>
    <lineage>
        <taxon>Bacteria</taxon>
        <taxon>Bacillati</taxon>
        <taxon>Actinomycetota</taxon>
        <taxon>Actinomycetes</taxon>
        <taxon>Propionibacteriales</taxon>
        <taxon>Nocardioidaceae</taxon>
        <taxon>Nocardioides</taxon>
    </lineage>
</organism>
<dbReference type="PANTHER" id="PTHR35176">
    <property type="entry name" value="HEME OXYGENASE HI_0854-RELATED"/>
    <property type="match status" value="1"/>
</dbReference>
<accession>A0ABN2Y5Z7</accession>
<dbReference type="Proteomes" id="UP001500575">
    <property type="component" value="Unassembled WGS sequence"/>
</dbReference>
<evidence type="ECO:0000259" key="2">
    <source>
        <dbReference type="Pfam" id="PF01243"/>
    </source>
</evidence>
<dbReference type="SUPFAM" id="SSF50475">
    <property type="entry name" value="FMN-binding split barrel"/>
    <property type="match status" value="1"/>
</dbReference>
<protein>
    <submittedName>
        <fullName evidence="3">PPOX class F420-dependent oxidoreductase</fullName>
    </submittedName>
</protein>
<dbReference type="Gene3D" id="2.30.110.10">
    <property type="entry name" value="Electron Transport, Fmn-binding Protein, Chain A"/>
    <property type="match status" value="1"/>
</dbReference>
<evidence type="ECO:0000256" key="1">
    <source>
        <dbReference type="ARBA" id="ARBA00023002"/>
    </source>
</evidence>
<evidence type="ECO:0000313" key="3">
    <source>
        <dbReference type="EMBL" id="GAA2122276.1"/>
    </source>
</evidence>
<dbReference type="PANTHER" id="PTHR35176:SF6">
    <property type="entry name" value="HEME OXYGENASE HI_0854-RELATED"/>
    <property type="match status" value="1"/>
</dbReference>
<dbReference type="Pfam" id="PF01243">
    <property type="entry name" value="PNPOx_N"/>
    <property type="match status" value="1"/>
</dbReference>
<reference evidence="3 4" key="1">
    <citation type="journal article" date="2019" name="Int. J. Syst. Evol. Microbiol.">
        <title>The Global Catalogue of Microorganisms (GCM) 10K type strain sequencing project: providing services to taxonomists for standard genome sequencing and annotation.</title>
        <authorList>
            <consortium name="The Broad Institute Genomics Platform"/>
            <consortium name="The Broad Institute Genome Sequencing Center for Infectious Disease"/>
            <person name="Wu L."/>
            <person name="Ma J."/>
        </authorList>
    </citation>
    <scope>NUCLEOTIDE SEQUENCE [LARGE SCALE GENOMIC DNA]</scope>
    <source>
        <strain evidence="3 4">JCM 16021</strain>
    </source>
</reference>
<comment type="caution">
    <text evidence="3">The sequence shown here is derived from an EMBL/GenBank/DDBJ whole genome shotgun (WGS) entry which is preliminary data.</text>
</comment>
<dbReference type="InterPro" id="IPR019920">
    <property type="entry name" value="F420-binding_dom_put"/>
</dbReference>
<dbReference type="InterPro" id="IPR012349">
    <property type="entry name" value="Split_barrel_FMN-bd"/>
</dbReference>
<dbReference type="NCBIfam" id="TIGR03618">
    <property type="entry name" value="Rv1155_F420"/>
    <property type="match status" value="1"/>
</dbReference>
<gene>
    <name evidence="3" type="ORF">GCM10009843_17210</name>
</gene>
<name>A0ABN2Y5Z7_9ACTN</name>
<feature type="domain" description="Pyridoxamine 5'-phosphate oxidase N-terminal" evidence="2">
    <location>
        <begin position="37"/>
        <end position="160"/>
    </location>
</feature>
<keyword evidence="1" id="KW-0560">Oxidoreductase</keyword>
<keyword evidence="4" id="KW-1185">Reference proteome</keyword>